<protein>
    <submittedName>
        <fullName evidence="1">Uncharacterized protein</fullName>
    </submittedName>
</protein>
<reference evidence="1 2" key="1">
    <citation type="submission" date="2019-06" db="EMBL/GenBank/DDBJ databases">
        <authorList>
            <person name="Broberg M."/>
        </authorList>
    </citation>
    <scope>NUCLEOTIDE SEQUENCE [LARGE SCALE GENOMIC DNA]</scope>
</reference>
<comment type="caution">
    <text evidence="1">The sequence shown here is derived from an EMBL/GenBank/DDBJ whole genome shotgun (WGS) entry which is preliminary data.</text>
</comment>
<dbReference type="EMBL" id="CABFNS010000729">
    <property type="protein sequence ID" value="VUC25021.1"/>
    <property type="molecule type" value="Genomic_DNA"/>
</dbReference>
<proteinExistence type="predicted"/>
<dbReference type="Proteomes" id="UP000766486">
    <property type="component" value="Unassembled WGS sequence"/>
</dbReference>
<sequence>MSTCECFRGTPTGYYEPKGSYQIIGGLNTYRCFDTTVVDYFEGNALPDCFMKYTPGTNVDEYDSLTIEVVFI</sequence>
<evidence type="ECO:0000313" key="1">
    <source>
        <dbReference type="EMBL" id="VUC25021.1"/>
    </source>
</evidence>
<accession>A0ABY6U3S4</accession>
<keyword evidence="2" id="KW-1185">Reference proteome</keyword>
<name>A0ABY6U3S4_BIOOC</name>
<gene>
    <name evidence="1" type="ORF">CLO192961_LOCUS154755</name>
</gene>
<organism evidence="1 2">
    <name type="scientific">Bionectria ochroleuca</name>
    <name type="common">Gliocladium roseum</name>
    <dbReference type="NCBI Taxonomy" id="29856"/>
    <lineage>
        <taxon>Eukaryota</taxon>
        <taxon>Fungi</taxon>
        <taxon>Dikarya</taxon>
        <taxon>Ascomycota</taxon>
        <taxon>Pezizomycotina</taxon>
        <taxon>Sordariomycetes</taxon>
        <taxon>Hypocreomycetidae</taxon>
        <taxon>Hypocreales</taxon>
        <taxon>Bionectriaceae</taxon>
        <taxon>Clonostachys</taxon>
    </lineage>
</organism>
<evidence type="ECO:0000313" key="2">
    <source>
        <dbReference type="Proteomes" id="UP000766486"/>
    </source>
</evidence>